<dbReference type="Proteomes" id="UP000789525">
    <property type="component" value="Unassembled WGS sequence"/>
</dbReference>
<proteinExistence type="predicted"/>
<keyword evidence="2" id="KW-1185">Reference proteome</keyword>
<sequence>DIFDSLLNRIYDFASTNTKLNSMKAFCQLLRRIARIQPAKALAKFIPHCVRQIETELEHGAASIPTTSTLDIAALQEAGKSKIKSERSYSLTGSIVKTILYSLTAVYPSNRQSLNDDEWKKAATERSSHRKWGKFYEGHEVNVDWHVPTDEEVNFALEILQEITNPAMLLVQQYINVVTSSWRGLDTLISLQGGDSLSEAILKEYDVPELQQHPFRPLASLCLTDPKDPRYGAVLGYREQLGKVLHAAAGSLRAEKTEDHTDAVSALITAVDTYLFHHGIKDETARRKRSGFDSGRRAWVFSRRQYDMPRNYWTKFAECDHHYRLQHLARCRPYNEIDKLLVLEILEFCRSPYVKIRRLVVSPSLNRDAKSCCRNAQNLAQAIAGVSDMHSEYVVTRMMEFLQSDSRAEKGDKSLDFADRIKGSLHTIRLGNLPSLAVISIQATQSLTPSYRIRFKLLLPQQEVPIILPDDTDVTDAINDLTRVYPTRDMKLEASAREKLAVRFVQLNEAIQSSRKDIALYIERFSQRILQSLLNVALTMVQRLYFDGTHTFCYGWVVWGTVFGHVPQTGKSPFQWHESSQPMLNEVREVLRTEGYFTKLVEYYAEEPNVDPTNLDTRDDAKATPILGQLLSCSRSKILPPTCREDDTDHETDLDIQAQRYIALIMGIVIQYDWQPSYQSMGALMEACSSQEDVFKTRAAPYRQQFLDVTTKLAQWRKSRLPPPHSLQSDFDRGASTIMQMMMGAISSTSAYIYLPYLQHMLPELLQTVEITDNPMLTALGTGITRMILSVSLPTIYIRPLFKSLVDMFQTSLSWRVRQRSSSMVSAIFLRYLERWSDTDDIPKILEVMLASLEDENVEVRSSASMNLALVIRSSMQNKISSLQLVLPSRSSPDYEKTIRQRHGAVLGLIALARSYPFTVPEWMPPLIEILSKYATEPTPISNSIRSFGQEFQQNHQDNWHADSKLFNEDQTLALSTIVSGTSYCALSDKTLGAQTLPALARSHTTTNNGHQHAPNLSSLQLLEQQSRALQAAILAFDQPPAPSLREVLGAYRIKGDGDREMLLTILNAKAAEDQDCVYGYLTSNNSPSVACKLGHRFLLGDESATAHHQQFAVNGCPVTSLDFFNGRHASRTPLMSISSLTSPTLPHKSHVSSRRRTDMEVDGEEERQEVSRAREDGNSRNDSRMMTSNVRAERGAHSRSGSGSPSMQSRTSHGSTSGSGEGRSSLERLSSERSTC</sequence>
<feature type="non-terminal residue" evidence="1">
    <location>
        <position position="1"/>
    </location>
</feature>
<name>A0ACA9MIE1_9GLOM</name>
<gene>
    <name evidence="1" type="ORF">ACOLOM_LOCUS6349</name>
</gene>
<organism evidence="1 2">
    <name type="scientific">Acaulospora colombiana</name>
    <dbReference type="NCBI Taxonomy" id="27376"/>
    <lineage>
        <taxon>Eukaryota</taxon>
        <taxon>Fungi</taxon>
        <taxon>Fungi incertae sedis</taxon>
        <taxon>Mucoromycota</taxon>
        <taxon>Glomeromycotina</taxon>
        <taxon>Glomeromycetes</taxon>
        <taxon>Diversisporales</taxon>
        <taxon>Acaulosporaceae</taxon>
        <taxon>Acaulospora</taxon>
    </lineage>
</organism>
<reference evidence="1" key="1">
    <citation type="submission" date="2021-06" db="EMBL/GenBank/DDBJ databases">
        <authorList>
            <person name="Kallberg Y."/>
            <person name="Tangrot J."/>
            <person name="Rosling A."/>
        </authorList>
    </citation>
    <scope>NUCLEOTIDE SEQUENCE</scope>
    <source>
        <strain evidence="1">CL356</strain>
    </source>
</reference>
<evidence type="ECO:0000313" key="1">
    <source>
        <dbReference type="EMBL" id="CAG8591712.1"/>
    </source>
</evidence>
<comment type="caution">
    <text evidence="1">The sequence shown here is derived from an EMBL/GenBank/DDBJ whole genome shotgun (WGS) entry which is preliminary data.</text>
</comment>
<dbReference type="EMBL" id="CAJVPT010012922">
    <property type="protein sequence ID" value="CAG8591712.1"/>
    <property type="molecule type" value="Genomic_DNA"/>
</dbReference>
<evidence type="ECO:0000313" key="2">
    <source>
        <dbReference type="Proteomes" id="UP000789525"/>
    </source>
</evidence>
<accession>A0ACA9MIE1</accession>
<protein>
    <submittedName>
        <fullName evidence="1">12397_t:CDS:1</fullName>
    </submittedName>
</protein>